<dbReference type="InterPro" id="IPR005656">
    <property type="entry name" value="MmgE_PrpD"/>
</dbReference>
<keyword evidence="5" id="KW-1185">Reference proteome</keyword>
<organism evidence="4 5">
    <name type="scientific">Sporosarcina ureilytica</name>
    <dbReference type="NCBI Taxonomy" id="298596"/>
    <lineage>
        <taxon>Bacteria</taxon>
        <taxon>Bacillati</taxon>
        <taxon>Bacillota</taxon>
        <taxon>Bacilli</taxon>
        <taxon>Bacillales</taxon>
        <taxon>Caryophanaceae</taxon>
        <taxon>Sporosarcina</taxon>
    </lineage>
</organism>
<gene>
    <name evidence="4" type="ORF">BI350_07595</name>
</gene>
<name>A0A1D8JFC2_9BACL</name>
<dbReference type="EMBL" id="CP017560">
    <property type="protein sequence ID" value="AOV07414.1"/>
    <property type="molecule type" value="Genomic_DNA"/>
</dbReference>
<dbReference type="InterPro" id="IPR042183">
    <property type="entry name" value="MmgE/PrpD_sf_1"/>
</dbReference>
<evidence type="ECO:0000256" key="1">
    <source>
        <dbReference type="ARBA" id="ARBA00006174"/>
    </source>
</evidence>
<dbReference type="AlphaFoldDB" id="A0A1D8JFC2"/>
<dbReference type="Gene3D" id="3.30.1330.120">
    <property type="entry name" value="2-methylcitrate dehydratase PrpD"/>
    <property type="match status" value="1"/>
</dbReference>
<dbReference type="KEGG" id="surl:BI350_07595"/>
<evidence type="ECO:0000313" key="5">
    <source>
        <dbReference type="Proteomes" id="UP000185746"/>
    </source>
</evidence>
<dbReference type="InterPro" id="IPR036148">
    <property type="entry name" value="MmgE/PrpD_sf"/>
</dbReference>
<dbReference type="PANTHER" id="PTHR16943:SF8">
    <property type="entry name" value="2-METHYLCITRATE DEHYDRATASE"/>
    <property type="match status" value="1"/>
</dbReference>
<dbReference type="InterPro" id="IPR045336">
    <property type="entry name" value="MmgE_PrpD_N"/>
</dbReference>
<dbReference type="InterPro" id="IPR042188">
    <property type="entry name" value="MmgE/PrpD_sf_2"/>
</dbReference>
<feature type="domain" description="MmgE/PrpD C-terminal" evidence="3">
    <location>
        <begin position="267"/>
        <end position="431"/>
    </location>
</feature>
<proteinExistence type="inferred from homology"/>
<evidence type="ECO:0008006" key="6">
    <source>
        <dbReference type="Google" id="ProtNLM"/>
    </source>
</evidence>
<dbReference type="Pfam" id="PF03972">
    <property type="entry name" value="MmgE_PrpD_N"/>
    <property type="match status" value="1"/>
</dbReference>
<protein>
    <recommendedName>
        <fullName evidence="6">2-methylcitrate dehydratase</fullName>
    </recommendedName>
</protein>
<evidence type="ECO:0000259" key="2">
    <source>
        <dbReference type="Pfam" id="PF03972"/>
    </source>
</evidence>
<dbReference type="Pfam" id="PF19305">
    <property type="entry name" value="MmgE_PrpD_C"/>
    <property type="match status" value="1"/>
</dbReference>
<evidence type="ECO:0000259" key="3">
    <source>
        <dbReference type="Pfam" id="PF19305"/>
    </source>
</evidence>
<dbReference type="RefSeq" id="WP_075527545.1">
    <property type="nucleotide sequence ID" value="NZ_CP017560.1"/>
</dbReference>
<dbReference type="Proteomes" id="UP000185746">
    <property type="component" value="Chromosome"/>
</dbReference>
<dbReference type="Gene3D" id="1.10.4100.10">
    <property type="entry name" value="2-methylcitrate dehydratase PrpD"/>
    <property type="match status" value="1"/>
</dbReference>
<sequence>MNYLDKVASFAHSLSIFNITEEVRERVKLLILDTFTAIVVGNQHLEVSQLADSVTSFKSTGNNELGFILGTNMLTDYRTAAFINGIGMVSDELDEGNQIAKGHPACHYFSALLMLALQNKKSGSDFLTAFIVNYEISVRMGASVQLKRSIHPHGNWGVFANGFGVGKLLGWENKNDYIQAAMLSTSFSMPTLWQSVLEGHQVRNIMIGLNNLHTTLLPDLVESGFSASAFTPEKIFNGVLADSFDTTYITKNLGEEFYLLSSYFKFYPYCRFCHSPIDATLSLIKGRKIDEIKGVYIETYSSAAKLKEQKVENEFAGKFSIPYAVAMELSNRRYPLINGREKERKIQELMKKIFVFEKKLYTELLPNKRITTVKIEWENGETNSTTVQRAKGDIDEYKLTEKVILKSKEYLFPILGEDKVERFIETVLKLDRVEELTTVIKPLVKEI</sequence>
<dbReference type="InterPro" id="IPR045337">
    <property type="entry name" value="MmgE_PrpD_C"/>
</dbReference>
<dbReference type="GO" id="GO:0016829">
    <property type="term" value="F:lyase activity"/>
    <property type="evidence" value="ECO:0007669"/>
    <property type="project" value="InterPro"/>
</dbReference>
<reference evidence="4 5" key="1">
    <citation type="submission" date="2016-09" db="EMBL/GenBank/DDBJ databases">
        <title>Complete genome sequence of the Lysinibacillus sphaericus LMG 22257, a specie of Bacillus with ureolytic activity that can effectively biodeposit calcium carbonate.</title>
        <authorList>
            <person name="Yan W."/>
        </authorList>
    </citation>
    <scope>NUCLEOTIDE SEQUENCE [LARGE SCALE GENOMIC DNA]</scope>
    <source>
        <strain evidence="4 5">LMG 22257</strain>
    </source>
</reference>
<evidence type="ECO:0000313" key="4">
    <source>
        <dbReference type="EMBL" id="AOV07414.1"/>
    </source>
</evidence>
<dbReference type="SUPFAM" id="SSF103378">
    <property type="entry name" value="2-methylcitrate dehydratase PrpD"/>
    <property type="match status" value="1"/>
</dbReference>
<feature type="domain" description="MmgE/PrpD N-terminal" evidence="2">
    <location>
        <begin position="6"/>
        <end position="173"/>
    </location>
</feature>
<comment type="similarity">
    <text evidence="1">Belongs to the PrpD family.</text>
</comment>
<accession>A0A1D8JFC2</accession>
<dbReference type="PANTHER" id="PTHR16943">
    <property type="entry name" value="2-METHYLCITRATE DEHYDRATASE-RELATED"/>
    <property type="match status" value="1"/>
</dbReference>